<gene>
    <name evidence="1" type="ORF">GOQ27_11915</name>
</gene>
<name>A0A942V0Y7_9FIRM</name>
<evidence type="ECO:0000313" key="1">
    <source>
        <dbReference type="EMBL" id="MBS4539172.1"/>
    </source>
</evidence>
<dbReference type="Pfam" id="PF13450">
    <property type="entry name" value="NAD_binding_8"/>
    <property type="match status" value="1"/>
</dbReference>
<dbReference type="EMBL" id="WSFT01000042">
    <property type="protein sequence ID" value="MBS4539172.1"/>
    <property type="molecule type" value="Genomic_DNA"/>
</dbReference>
<dbReference type="InterPro" id="IPR050407">
    <property type="entry name" value="Geranylgeranyl_reductase"/>
</dbReference>
<dbReference type="Gene3D" id="3.50.50.60">
    <property type="entry name" value="FAD/NAD(P)-binding domain"/>
    <property type="match status" value="1"/>
</dbReference>
<reference evidence="1" key="1">
    <citation type="submission" date="2019-12" db="EMBL/GenBank/DDBJ databases">
        <title>Clostridiaceae gen. nov. sp. nov., isolated from sediment in Xinjiang, China.</title>
        <authorList>
            <person name="Zhang R."/>
        </authorList>
    </citation>
    <scope>NUCLEOTIDE SEQUENCE</scope>
    <source>
        <strain evidence="1">D2Q-11</strain>
    </source>
</reference>
<accession>A0A942V0Y7</accession>
<comment type="caution">
    <text evidence="1">The sequence shown here is derived from an EMBL/GenBank/DDBJ whole genome shotgun (WGS) entry which is preliminary data.</text>
</comment>
<organism evidence="1 2">
    <name type="scientific">Anaeromonas frigoriresistens</name>
    <dbReference type="NCBI Taxonomy" id="2683708"/>
    <lineage>
        <taxon>Bacteria</taxon>
        <taxon>Bacillati</taxon>
        <taxon>Bacillota</taxon>
        <taxon>Tissierellia</taxon>
        <taxon>Tissierellales</taxon>
        <taxon>Thermohalobacteraceae</taxon>
        <taxon>Anaeromonas</taxon>
    </lineage>
</organism>
<dbReference type="Proteomes" id="UP000724672">
    <property type="component" value="Unassembled WGS sequence"/>
</dbReference>
<dbReference type="PANTHER" id="PTHR42685">
    <property type="entry name" value="GERANYLGERANYL DIPHOSPHATE REDUCTASE"/>
    <property type="match status" value="1"/>
</dbReference>
<evidence type="ECO:0000313" key="2">
    <source>
        <dbReference type="Proteomes" id="UP000724672"/>
    </source>
</evidence>
<dbReference type="SUPFAM" id="SSF51905">
    <property type="entry name" value="FAD/NAD(P)-binding domain"/>
    <property type="match status" value="1"/>
</dbReference>
<sequence>MDVGIIGAGLSGLCCAITLEKHGINPIVYESREEVCDRFINCEIFMHVQTHPIKDVFKFFSEELDIFLQPISKLDELVIHSPNNKSKLTGDIGFSSVRGRHNLALSKQLEKQYKGKIIFNSKYSYEEIQERHTHIIVAPGDGKYSEKLNNYTTDLTVSLKGAIVEGNFNKNTTVAWLNNDFAPKGYGYFIPLSDDKANIVLAYPEYDENKELNMDELWNVFIKRARKDLNQSLKKIDGFQIRNYYLGKCIKPRVGNTFFVGNCFGIMPFLGFGQFTSILTGVYAAYDILGIGNYEKLVKDLEKSYKNSLVLRRGLEKLDNKKLDTLVNSIDGKVGKIIFNNKIDYLSVFSNILKPIIDERG</sequence>
<keyword evidence="2" id="KW-1185">Reference proteome</keyword>
<proteinExistence type="predicted"/>
<dbReference type="AlphaFoldDB" id="A0A942V0Y7"/>
<dbReference type="RefSeq" id="WP_203367097.1">
    <property type="nucleotide sequence ID" value="NZ_WSFT01000042.1"/>
</dbReference>
<dbReference type="InterPro" id="IPR036188">
    <property type="entry name" value="FAD/NAD-bd_sf"/>
</dbReference>
<protein>
    <submittedName>
        <fullName evidence="1">NAD(P)/FAD-dependent oxidoreductase</fullName>
    </submittedName>
</protein>
<dbReference type="PANTHER" id="PTHR42685:SF18">
    <property type="entry name" value="DIGERANYLGERANYLGLYCEROPHOSPHOLIPID REDUCTASE"/>
    <property type="match status" value="1"/>
</dbReference>